<dbReference type="PANTHER" id="PTHR48407">
    <property type="entry name" value="CRANIOFACIAL DEVELOPMENT PROTEIN 1"/>
    <property type="match status" value="1"/>
</dbReference>
<dbReference type="PANTHER" id="PTHR48407:SF1">
    <property type="entry name" value="CRANIOFACIAL DEVELOPMENT PROTEIN 1"/>
    <property type="match status" value="1"/>
</dbReference>
<evidence type="ECO:0000256" key="1">
    <source>
        <dbReference type="ARBA" id="ARBA00019033"/>
    </source>
</evidence>
<dbReference type="InterPro" id="IPR027124">
    <property type="entry name" value="Swc5/CFDP1/2"/>
</dbReference>
<sequence length="168" mass="18509">MATPDSDEIAAELVQNGDGGAEREDAVNGETPTSTRAAGTKTPPTAEQRQTPPLSVNTRAPTVRKRCSAIFSGQMSSSSRGGGLSALTSALGKKPRKQSVLDSATTDWRAFVQEEQLEEELESHLRSKDAYLDKQEFLLRADYSQFERERDLRAQERRVQQQQGNKPS</sequence>
<dbReference type="OrthoDB" id="445677at2759"/>
<dbReference type="Proteomes" id="UP000050741">
    <property type="component" value="Unassembled WGS sequence"/>
</dbReference>
<name>A0A183BXB0_GLOPA</name>
<dbReference type="WBParaSite" id="GPLIN_000524900">
    <property type="protein sequence ID" value="GPLIN_000524900"/>
    <property type="gene ID" value="GPLIN_000524900"/>
</dbReference>
<evidence type="ECO:0000256" key="2">
    <source>
        <dbReference type="ARBA" id="ARBA00030244"/>
    </source>
</evidence>
<proteinExistence type="predicted"/>
<dbReference type="Pfam" id="PF07572">
    <property type="entry name" value="BCNT"/>
    <property type="match status" value="1"/>
</dbReference>
<evidence type="ECO:0000313" key="6">
    <source>
        <dbReference type="WBParaSite" id="GPLIN_000524900"/>
    </source>
</evidence>
<reference evidence="6" key="2">
    <citation type="submission" date="2016-06" db="UniProtKB">
        <authorList>
            <consortium name="WormBaseParasite"/>
        </authorList>
    </citation>
    <scope>IDENTIFICATION</scope>
</reference>
<dbReference type="InterPro" id="IPR011421">
    <property type="entry name" value="BCNT-C"/>
</dbReference>
<accession>A0A183BXB0</accession>
<dbReference type="PROSITE" id="PS51279">
    <property type="entry name" value="BCNT_C"/>
    <property type="match status" value="1"/>
</dbReference>
<feature type="region of interest" description="Disordered" evidence="3">
    <location>
        <begin position="1"/>
        <end position="102"/>
    </location>
</feature>
<evidence type="ECO:0000256" key="3">
    <source>
        <dbReference type="SAM" id="MobiDB-lite"/>
    </source>
</evidence>
<reference evidence="5" key="1">
    <citation type="submission" date="2014-05" db="EMBL/GenBank/DDBJ databases">
        <title>The genome and life-stage specific transcriptomes of Globodera pallida elucidate key aspects of plant parasitism by a cyst nematode.</title>
        <authorList>
            <person name="Cotton J.A."/>
            <person name="Lilley C.J."/>
            <person name="Jones L.M."/>
            <person name="Kikuchi T."/>
            <person name="Reid A.J."/>
            <person name="Thorpe P."/>
            <person name="Tsai I.J."/>
            <person name="Beasley H."/>
            <person name="Blok V."/>
            <person name="Cock P.J.A."/>
            <person name="Van den Akker S.E."/>
            <person name="Holroyd N."/>
            <person name="Hunt M."/>
            <person name="Mantelin S."/>
            <person name="Naghra H."/>
            <person name="Pain A."/>
            <person name="Palomares-Rius J.E."/>
            <person name="Zarowiecki M."/>
            <person name="Berriman M."/>
            <person name="Jones J.T."/>
            <person name="Urwin P.E."/>
        </authorList>
    </citation>
    <scope>NUCLEOTIDE SEQUENCE [LARGE SCALE GENOMIC DNA]</scope>
    <source>
        <strain evidence="5">Lindley</strain>
    </source>
</reference>
<feature type="compositionally biased region" description="Acidic residues" evidence="3">
    <location>
        <begin position="1"/>
        <end position="10"/>
    </location>
</feature>
<feature type="compositionally biased region" description="Polar residues" evidence="3">
    <location>
        <begin position="30"/>
        <end position="60"/>
    </location>
</feature>
<feature type="domain" description="BCNT-C" evidence="4">
    <location>
        <begin position="78"/>
        <end position="159"/>
    </location>
</feature>
<organism evidence="5 6">
    <name type="scientific">Globodera pallida</name>
    <name type="common">Potato cyst nematode worm</name>
    <name type="synonym">Heterodera pallida</name>
    <dbReference type="NCBI Taxonomy" id="36090"/>
    <lineage>
        <taxon>Eukaryota</taxon>
        <taxon>Metazoa</taxon>
        <taxon>Ecdysozoa</taxon>
        <taxon>Nematoda</taxon>
        <taxon>Chromadorea</taxon>
        <taxon>Rhabditida</taxon>
        <taxon>Tylenchina</taxon>
        <taxon>Tylenchomorpha</taxon>
        <taxon>Tylenchoidea</taxon>
        <taxon>Heteroderidae</taxon>
        <taxon>Heteroderinae</taxon>
        <taxon>Globodera</taxon>
    </lineage>
</organism>
<feature type="compositionally biased region" description="Low complexity" evidence="3">
    <location>
        <begin position="72"/>
        <end position="92"/>
    </location>
</feature>
<evidence type="ECO:0000313" key="5">
    <source>
        <dbReference type="Proteomes" id="UP000050741"/>
    </source>
</evidence>
<evidence type="ECO:0000259" key="4">
    <source>
        <dbReference type="PROSITE" id="PS51279"/>
    </source>
</evidence>
<keyword evidence="5" id="KW-1185">Reference proteome</keyword>
<protein>
    <recommendedName>
        <fullName evidence="1">Craniofacial development protein 1</fullName>
    </recommendedName>
    <alternativeName>
        <fullName evidence="2">Bucentaur</fullName>
    </alternativeName>
</protein>
<dbReference type="AlphaFoldDB" id="A0A183BXB0"/>